<dbReference type="PANTHER" id="PTHR15020">
    <property type="entry name" value="FLAVIN REDUCTASE-RELATED"/>
    <property type="match status" value="1"/>
</dbReference>
<reference evidence="2" key="1">
    <citation type="submission" date="2022-06" db="EMBL/GenBank/DDBJ databases">
        <title>Genomic Encyclopedia of Archaeal and Bacterial Type Strains, Phase II (KMG-II): from individual species to whole genera.</title>
        <authorList>
            <person name="Goeker M."/>
        </authorList>
    </citation>
    <scope>NUCLEOTIDE SEQUENCE</scope>
    <source>
        <strain evidence="2">DSM 26652</strain>
    </source>
</reference>
<feature type="domain" description="NAD(P)-binding" evidence="1">
    <location>
        <begin position="15"/>
        <end position="201"/>
    </location>
</feature>
<organism evidence="2 3">
    <name type="scientific">Promicromonospora thailandica</name>
    <dbReference type="NCBI Taxonomy" id="765201"/>
    <lineage>
        <taxon>Bacteria</taxon>
        <taxon>Bacillati</taxon>
        <taxon>Actinomycetota</taxon>
        <taxon>Actinomycetes</taxon>
        <taxon>Micrococcales</taxon>
        <taxon>Promicromonosporaceae</taxon>
        <taxon>Promicromonospora</taxon>
    </lineage>
</organism>
<keyword evidence="3" id="KW-1185">Reference proteome</keyword>
<dbReference type="EMBL" id="JAMTCS010000016">
    <property type="protein sequence ID" value="MCP2267230.1"/>
    <property type="molecule type" value="Genomic_DNA"/>
</dbReference>
<dbReference type="InterPro" id="IPR036291">
    <property type="entry name" value="NAD(P)-bd_dom_sf"/>
</dbReference>
<dbReference type="Proteomes" id="UP001139493">
    <property type="component" value="Unassembled WGS sequence"/>
</dbReference>
<accession>A0A9X2G7W4</accession>
<dbReference type="InterPro" id="IPR016040">
    <property type="entry name" value="NAD(P)-bd_dom"/>
</dbReference>
<dbReference type="SUPFAM" id="SSF51735">
    <property type="entry name" value="NAD(P)-binding Rossmann-fold domains"/>
    <property type="match status" value="1"/>
</dbReference>
<dbReference type="AlphaFoldDB" id="A0A9X2G7W4"/>
<proteinExistence type="predicted"/>
<evidence type="ECO:0000313" key="3">
    <source>
        <dbReference type="Proteomes" id="UP001139493"/>
    </source>
</evidence>
<sequence length="213" mass="23095">MKQNVSQPLRLLVLGATGQTGRLVVRSALARGHAVTAVVRRAGGFAPAGTLREAVWPDLGHAAPLGRALTGVDAVISTLGGTDRRPQSVCADAMRATIPAMEARGVDRLVVVSAYGAGDSRDGSLYSRAVWAGVPEKMKDKEAMERRVAASRLRWTIVRPAALSRRPGRGRYTVGDDLPVRLWSSVSRADLAELLVDEAERPRFVHRYPRVRR</sequence>
<dbReference type="RefSeq" id="WP_253839625.1">
    <property type="nucleotide sequence ID" value="NZ_JAMTCS010000016.1"/>
</dbReference>
<name>A0A9X2G7W4_9MICO</name>
<gene>
    <name evidence="2" type="ORF">APR03_004602</name>
</gene>
<dbReference type="PANTHER" id="PTHR15020:SF50">
    <property type="entry name" value="UPF0659 PROTEIN YMR090W"/>
    <property type="match status" value="1"/>
</dbReference>
<evidence type="ECO:0000259" key="1">
    <source>
        <dbReference type="Pfam" id="PF13460"/>
    </source>
</evidence>
<evidence type="ECO:0000313" key="2">
    <source>
        <dbReference type="EMBL" id="MCP2267230.1"/>
    </source>
</evidence>
<protein>
    <submittedName>
        <fullName evidence="2">NADH-flavin reductase</fullName>
    </submittedName>
</protein>
<dbReference type="Pfam" id="PF13460">
    <property type="entry name" value="NAD_binding_10"/>
    <property type="match status" value="1"/>
</dbReference>
<dbReference type="Gene3D" id="3.40.50.720">
    <property type="entry name" value="NAD(P)-binding Rossmann-like Domain"/>
    <property type="match status" value="1"/>
</dbReference>
<comment type="caution">
    <text evidence="2">The sequence shown here is derived from an EMBL/GenBank/DDBJ whole genome shotgun (WGS) entry which is preliminary data.</text>
</comment>